<evidence type="ECO:0008006" key="3">
    <source>
        <dbReference type="Google" id="ProtNLM"/>
    </source>
</evidence>
<evidence type="ECO:0000313" key="2">
    <source>
        <dbReference type="Proteomes" id="UP001438490"/>
    </source>
</evidence>
<proteinExistence type="predicted"/>
<reference evidence="1 2" key="1">
    <citation type="submission" date="2024-03" db="EMBL/GenBank/DDBJ databases">
        <title>Isolation and characterization of a phage collection against Pseudomonas putida.</title>
        <authorList>
            <person name="Brauer A."/>
            <person name="Rosendahl S."/>
            <person name="Kangsep A."/>
            <person name="Rikberg R."/>
            <person name="Lewanczyk A.C."/>
            <person name="Horak R."/>
            <person name="Tamman H."/>
        </authorList>
    </citation>
    <scope>NUCLEOTIDE SEQUENCE [LARGE SCALE GENOMIC DNA]</scope>
</reference>
<dbReference type="EMBL" id="PP496413">
    <property type="protein sequence ID" value="WYV99079.1"/>
    <property type="molecule type" value="Genomic_DNA"/>
</dbReference>
<protein>
    <recommendedName>
        <fullName evidence="3">KOW domain-containing protein</fullName>
    </recommendedName>
</protein>
<organism evidence="1 2">
    <name type="scientific">Pseudomonas phage vB_PpuM-Amme-3</name>
    <dbReference type="NCBI Taxonomy" id="3132617"/>
    <lineage>
        <taxon>Viruses</taxon>
        <taxon>Duplodnaviria</taxon>
        <taxon>Heunggongvirae</taxon>
        <taxon>Uroviricota</taxon>
        <taxon>Caudoviricetes</taxon>
        <taxon>Vandenendeviridae</taxon>
        <taxon>Gorskivirinae</taxon>
        <taxon>Tartuvirus</taxon>
        <taxon>Tartuvirus amme3</taxon>
    </lineage>
</organism>
<gene>
    <name evidence="1" type="ORF">Amme3_00083</name>
</gene>
<evidence type="ECO:0000313" key="1">
    <source>
        <dbReference type="EMBL" id="WYV99079.1"/>
    </source>
</evidence>
<keyword evidence="2" id="KW-1185">Reference proteome</keyword>
<name>A0AAX4MXE1_9CAUD</name>
<sequence>MTKFKTGDRVVVARGSNAKLGCKGEVTHYGSVQGTVFVLLDGDTPNNLRWFYEESLDLLVDTPETAPFNLCPKQLAVLEAATELSEARIKFEKALDALNNKQ</sequence>
<accession>A0AAX4MXE1</accession>
<dbReference type="Proteomes" id="UP001438490">
    <property type="component" value="Segment"/>
</dbReference>